<gene>
    <name evidence="1" type="ordered locus">Cycma_0007</name>
</gene>
<dbReference type="STRING" id="880070.Cycma_0007"/>
<dbReference type="EMBL" id="CP002955">
    <property type="protein sequence ID" value="AEL23792.1"/>
    <property type="molecule type" value="Genomic_DNA"/>
</dbReference>
<organism evidence="1 2">
    <name type="scientific">Cyclobacterium marinum (strain ATCC 25205 / DSM 745 / LMG 13164 / NCIMB 1802)</name>
    <name type="common">Flectobacillus marinus</name>
    <dbReference type="NCBI Taxonomy" id="880070"/>
    <lineage>
        <taxon>Bacteria</taxon>
        <taxon>Pseudomonadati</taxon>
        <taxon>Bacteroidota</taxon>
        <taxon>Cytophagia</taxon>
        <taxon>Cytophagales</taxon>
        <taxon>Cyclobacteriaceae</taxon>
        <taxon>Cyclobacterium</taxon>
    </lineage>
</organism>
<dbReference type="OrthoDB" id="1348500at2"/>
<proteinExistence type="predicted"/>
<dbReference type="eggNOG" id="COG3495">
    <property type="taxonomic scope" value="Bacteria"/>
</dbReference>
<name>G0IXV3_CYCMS</name>
<evidence type="ECO:0000313" key="1">
    <source>
        <dbReference type="EMBL" id="AEL23792.1"/>
    </source>
</evidence>
<evidence type="ECO:0000313" key="2">
    <source>
        <dbReference type="Proteomes" id="UP000001635"/>
    </source>
</evidence>
<dbReference type="RefSeq" id="WP_014018091.1">
    <property type="nucleotide sequence ID" value="NC_015914.1"/>
</dbReference>
<sequence length="140" mass="15840">MKYLVLIIGMLSFSAYGQQENVWKYLSKVSYEVEEDEFGELFVPVFGEKTLELEGREITADGYIIPFEGMFKPKHIILSALPLAECFFCGTGGPETVMEVMLNEPIKYTSKKVSVVGELVLNANDPEKLMYILENARIID</sequence>
<dbReference type="Gene3D" id="2.40.50.870">
    <property type="entry name" value="Protein of unknown function (DUF3299)"/>
    <property type="match status" value="1"/>
</dbReference>
<dbReference type="Proteomes" id="UP000001635">
    <property type="component" value="Chromosome"/>
</dbReference>
<reference evidence="2" key="1">
    <citation type="submission" date="2011-07" db="EMBL/GenBank/DDBJ databases">
        <title>The complete genome of Cyclobacterium marinum DSM 745.</title>
        <authorList>
            <person name="Lucas S."/>
            <person name="Han J."/>
            <person name="Lapidus A."/>
            <person name="Bruce D."/>
            <person name="Goodwin L."/>
            <person name="Pitluck S."/>
            <person name="Peters L."/>
            <person name="Kyrpides N."/>
            <person name="Mavromatis K."/>
            <person name="Ivanova N."/>
            <person name="Ovchinnikova G."/>
            <person name="Chertkov O."/>
            <person name="Detter J.C."/>
            <person name="Tapia R."/>
            <person name="Han C."/>
            <person name="Land M."/>
            <person name="Hauser L."/>
            <person name="Markowitz V."/>
            <person name="Cheng J.-F."/>
            <person name="Hugenholtz P."/>
            <person name="Woyke T."/>
            <person name="Wu D."/>
            <person name="Tindall B."/>
            <person name="Schuetze A."/>
            <person name="Brambilla E."/>
            <person name="Klenk H.-P."/>
            <person name="Eisen J.A."/>
        </authorList>
    </citation>
    <scope>NUCLEOTIDE SEQUENCE [LARGE SCALE GENOMIC DNA]</scope>
    <source>
        <strain evidence="2">ATCC 25205 / DSM 745 / LMG 13164 / NCIMB 1802</strain>
    </source>
</reference>
<evidence type="ECO:0008006" key="3">
    <source>
        <dbReference type="Google" id="ProtNLM"/>
    </source>
</evidence>
<protein>
    <recommendedName>
        <fullName evidence="3">DUF3299 domain-containing protein</fullName>
    </recommendedName>
</protein>
<dbReference type="HOGENOM" id="CLU_117100_1_0_10"/>
<keyword evidence="2" id="KW-1185">Reference proteome</keyword>
<dbReference type="AlphaFoldDB" id="G0IXV3"/>
<accession>G0IXV3</accession>
<dbReference type="KEGG" id="cmr:Cycma_0007"/>